<evidence type="ECO:0000313" key="2">
    <source>
        <dbReference type="EMBL" id="GMH59404.1"/>
    </source>
</evidence>
<reference evidence="3" key="1">
    <citation type="journal article" date="2023" name="Commun. Biol.">
        <title>Genome analysis of Parmales, the sister group of diatoms, reveals the evolutionary specialization of diatoms from phago-mixotrophs to photoautotrophs.</title>
        <authorList>
            <person name="Ban H."/>
            <person name="Sato S."/>
            <person name="Yoshikawa S."/>
            <person name="Yamada K."/>
            <person name="Nakamura Y."/>
            <person name="Ichinomiya M."/>
            <person name="Sato N."/>
            <person name="Blanc-Mathieu R."/>
            <person name="Endo H."/>
            <person name="Kuwata A."/>
            <person name="Ogata H."/>
        </authorList>
    </citation>
    <scope>NUCLEOTIDE SEQUENCE [LARGE SCALE GENOMIC DNA]</scope>
</reference>
<feature type="chain" id="PRO_5040907775" evidence="1">
    <location>
        <begin position="26"/>
        <end position="264"/>
    </location>
</feature>
<dbReference type="SUPFAM" id="SSF53335">
    <property type="entry name" value="S-adenosyl-L-methionine-dependent methyltransferases"/>
    <property type="match status" value="1"/>
</dbReference>
<dbReference type="Proteomes" id="UP001162640">
    <property type="component" value="Unassembled WGS sequence"/>
</dbReference>
<dbReference type="PANTHER" id="PTHR36112:SF1">
    <property type="entry name" value="RIBOSOMAL RNA SMALL SUBUNIT METHYLTRANSFERASE J"/>
    <property type="match status" value="1"/>
</dbReference>
<keyword evidence="1" id="KW-0732">Signal</keyword>
<dbReference type="EMBL" id="BLQM01000071">
    <property type="protein sequence ID" value="GMH59404.1"/>
    <property type="molecule type" value="Genomic_DNA"/>
</dbReference>
<comment type="caution">
    <text evidence="2">The sequence shown here is derived from an EMBL/GenBank/DDBJ whole genome shotgun (WGS) entry which is preliminary data.</text>
</comment>
<dbReference type="AlphaFoldDB" id="A0A9W7DWV7"/>
<dbReference type="PANTHER" id="PTHR36112">
    <property type="entry name" value="RIBOSOMAL RNA SMALL SUBUNIT METHYLTRANSFERASE J"/>
    <property type="match status" value="1"/>
</dbReference>
<dbReference type="InterPro" id="IPR029063">
    <property type="entry name" value="SAM-dependent_MTases_sf"/>
</dbReference>
<protein>
    <submittedName>
        <fullName evidence="2">Uncharacterized protein</fullName>
    </submittedName>
</protein>
<proteinExistence type="predicted"/>
<evidence type="ECO:0000313" key="3">
    <source>
        <dbReference type="Proteomes" id="UP001162640"/>
    </source>
</evidence>
<gene>
    <name evidence="2" type="ORF">TL16_g02824</name>
</gene>
<name>A0A9W7DWV7_9STRA</name>
<dbReference type="GO" id="GO:0008990">
    <property type="term" value="F:rRNA (guanine-N2-)-methyltransferase activity"/>
    <property type="evidence" value="ECO:0007669"/>
    <property type="project" value="InterPro"/>
</dbReference>
<dbReference type="InterPro" id="IPR007536">
    <property type="entry name" value="16SrRNA_methylTrfase_J"/>
</dbReference>
<sequence>MVPKWCGLWLLALVLSNLLTTRALSVPMTIPTIPLPPPLCWARSTAPLNGLGISSTADPNQFISITFDTTSAFSSHNLIKACCPKRLPRNSITILDCTLGLGSDAHLLFSAGCSVIGCERDARVHALVSDAFDRLPGADSRMNIFQVSAEDKIREMLEECGGESCNVDTIYIDTMFPKRKKNRPPAKLHMELLRTLLETEDMTEDGEECSELFKLALELAGRGKGGGRVVVKRPKGSEELGGEKKPVTFVVGGKGAVRFDCYEC</sequence>
<evidence type="ECO:0000256" key="1">
    <source>
        <dbReference type="SAM" id="SignalP"/>
    </source>
</evidence>
<dbReference type="Pfam" id="PF04445">
    <property type="entry name" value="SAM_MT"/>
    <property type="match status" value="1"/>
</dbReference>
<feature type="signal peptide" evidence="1">
    <location>
        <begin position="1"/>
        <end position="25"/>
    </location>
</feature>
<dbReference type="Gene3D" id="3.40.50.150">
    <property type="entry name" value="Vaccinia Virus protein VP39"/>
    <property type="match status" value="1"/>
</dbReference>
<accession>A0A9W7DWV7</accession>
<organism evidence="2 3">
    <name type="scientific">Triparma laevis f. inornata</name>
    <dbReference type="NCBI Taxonomy" id="1714386"/>
    <lineage>
        <taxon>Eukaryota</taxon>
        <taxon>Sar</taxon>
        <taxon>Stramenopiles</taxon>
        <taxon>Ochrophyta</taxon>
        <taxon>Bolidophyceae</taxon>
        <taxon>Parmales</taxon>
        <taxon>Triparmaceae</taxon>
        <taxon>Triparma</taxon>
    </lineage>
</organism>